<evidence type="ECO:0000313" key="2">
    <source>
        <dbReference type="EMBL" id="GAA0221516.1"/>
    </source>
</evidence>
<sequence length="191" mass="21669">MFLGLGKDEWEIVSAISAIFGVLVTASAVGVSLWLALRTERYKLKIHLGIRVLITEGSPNRDEYLCFDVVNCGRRIVKISGFGWQMGRRKKNRRHWIQIMRSTSINPSLPKTLDDGENAIWLAPLHNFLKDENQFRTTDGKADFNSLRGIVLTSTGQEFLVRPEPLLLKKIIEFDQKSISQNEKPPSSDEA</sequence>
<evidence type="ECO:0000313" key="3">
    <source>
        <dbReference type="Proteomes" id="UP001501176"/>
    </source>
</evidence>
<gene>
    <name evidence="2" type="ORF">GCM10009125_08280</name>
</gene>
<comment type="caution">
    <text evidence="2">The sequence shown here is derived from an EMBL/GenBank/DDBJ whole genome shotgun (WGS) entry which is preliminary data.</text>
</comment>
<name>A0ABN0TGZ8_9BURK</name>
<dbReference type="EMBL" id="BAAAFN010000006">
    <property type="protein sequence ID" value="GAA0221516.1"/>
    <property type="molecule type" value="Genomic_DNA"/>
</dbReference>
<keyword evidence="1" id="KW-0472">Membrane</keyword>
<feature type="transmembrane region" description="Helical" evidence="1">
    <location>
        <begin position="12"/>
        <end position="37"/>
    </location>
</feature>
<keyword evidence="1" id="KW-0812">Transmembrane</keyword>
<dbReference type="Proteomes" id="UP001501176">
    <property type="component" value="Unassembled WGS sequence"/>
</dbReference>
<evidence type="ECO:0000256" key="1">
    <source>
        <dbReference type="SAM" id="Phobius"/>
    </source>
</evidence>
<dbReference type="RefSeq" id="WP_343820170.1">
    <property type="nucleotide sequence ID" value="NZ_BAAAFN010000006.1"/>
</dbReference>
<keyword evidence="3" id="KW-1185">Reference proteome</keyword>
<organism evidence="2 3">
    <name type="scientific">Castellaniella daejeonensis</name>
    <dbReference type="NCBI Taxonomy" id="659013"/>
    <lineage>
        <taxon>Bacteria</taxon>
        <taxon>Pseudomonadati</taxon>
        <taxon>Pseudomonadota</taxon>
        <taxon>Betaproteobacteria</taxon>
        <taxon>Burkholderiales</taxon>
        <taxon>Alcaligenaceae</taxon>
        <taxon>Castellaniella</taxon>
    </lineage>
</organism>
<reference evidence="2 3" key="1">
    <citation type="journal article" date="2019" name="Int. J. Syst. Evol. Microbiol.">
        <title>The Global Catalogue of Microorganisms (GCM) 10K type strain sequencing project: providing services to taxonomists for standard genome sequencing and annotation.</title>
        <authorList>
            <consortium name="The Broad Institute Genomics Platform"/>
            <consortium name="The Broad Institute Genome Sequencing Center for Infectious Disease"/>
            <person name="Wu L."/>
            <person name="Ma J."/>
        </authorList>
    </citation>
    <scope>NUCLEOTIDE SEQUENCE [LARGE SCALE GENOMIC DNA]</scope>
    <source>
        <strain evidence="2 3">JCM 16240</strain>
    </source>
</reference>
<accession>A0ABN0TGZ8</accession>
<keyword evidence="1" id="KW-1133">Transmembrane helix</keyword>
<protein>
    <submittedName>
        <fullName evidence="2">Uncharacterized protein</fullName>
    </submittedName>
</protein>
<proteinExistence type="predicted"/>